<dbReference type="RefSeq" id="WP_204001831.1">
    <property type="nucleotide sequence ID" value="NZ_BOPG01000047.1"/>
</dbReference>
<keyword evidence="1" id="KW-0812">Transmembrane</keyword>
<protein>
    <submittedName>
        <fullName evidence="2">Uncharacterized protein</fullName>
    </submittedName>
</protein>
<organism evidence="2 3">
    <name type="scientific">Virgisporangium aurantiacum</name>
    <dbReference type="NCBI Taxonomy" id="175570"/>
    <lineage>
        <taxon>Bacteria</taxon>
        <taxon>Bacillati</taxon>
        <taxon>Actinomycetota</taxon>
        <taxon>Actinomycetes</taxon>
        <taxon>Micromonosporales</taxon>
        <taxon>Micromonosporaceae</taxon>
        <taxon>Virgisporangium</taxon>
    </lineage>
</organism>
<gene>
    <name evidence="2" type="ORF">Vau01_069940</name>
</gene>
<comment type="caution">
    <text evidence="2">The sequence shown here is derived from an EMBL/GenBank/DDBJ whole genome shotgun (WGS) entry which is preliminary data.</text>
</comment>
<keyword evidence="1" id="KW-1133">Transmembrane helix</keyword>
<accession>A0A8J3ZAU3</accession>
<name>A0A8J3ZAU3_9ACTN</name>
<feature type="transmembrane region" description="Helical" evidence="1">
    <location>
        <begin position="20"/>
        <end position="43"/>
    </location>
</feature>
<proteinExistence type="predicted"/>
<sequence length="48" mass="5126">MNEVLADVAPEPEPSDVVLTLGLLGGLCLLFVAAIVIVIVLVVRRNRQ</sequence>
<evidence type="ECO:0000256" key="1">
    <source>
        <dbReference type="SAM" id="Phobius"/>
    </source>
</evidence>
<evidence type="ECO:0000313" key="2">
    <source>
        <dbReference type="EMBL" id="GIJ59478.1"/>
    </source>
</evidence>
<reference evidence="2" key="1">
    <citation type="submission" date="2021-01" db="EMBL/GenBank/DDBJ databases">
        <title>Whole genome shotgun sequence of Virgisporangium aurantiacum NBRC 16421.</title>
        <authorList>
            <person name="Komaki H."/>
            <person name="Tamura T."/>
        </authorList>
    </citation>
    <scope>NUCLEOTIDE SEQUENCE</scope>
    <source>
        <strain evidence="2">NBRC 16421</strain>
    </source>
</reference>
<keyword evidence="1" id="KW-0472">Membrane</keyword>
<keyword evidence="3" id="KW-1185">Reference proteome</keyword>
<evidence type="ECO:0000313" key="3">
    <source>
        <dbReference type="Proteomes" id="UP000612585"/>
    </source>
</evidence>
<dbReference type="AlphaFoldDB" id="A0A8J3ZAU3"/>
<dbReference type="EMBL" id="BOPG01000047">
    <property type="protein sequence ID" value="GIJ59478.1"/>
    <property type="molecule type" value="Genomic_DNA"/>
</dbReference>
<dbReference type="Proteomes" id="UP000612585">
    <property type="component" value="Unassembled WGS sequence"/>
</dbReference>